<keyword evidence="1" id="KW-1133">Transmembrane helix</keyword>
<evidence type="ECO:0000313" key="3">
    <source>
        <dbReference type="Proteomes" id="UP000613768"/>
    </source>
</evidence>
<dbReference type="EMBL" id="JACYTR010000029">
    <property type="protein sequence ID" value="MBD8526713.1"/>
    <property type="molecule type" value="Genomic_DNA"/>
</dbReference>
<feature type="transmembrane region" description="Helical" evidence="1">
    <location>
        <begin position="7"/>
        <end position="28"/>
    </location>
</feature>
<organism evidence="2 3">
    <name type="scientific">Pseudomarimonas arenosa</name>
    <dbReference type="NCBI Taxonomy" id="2774145"/>
    <lineage>
        <taxon>Bacteria</taxon>
        <taxon>Pseudomonadati</taxon>
        <taxon>Pseudomonadota</taxon>
        <taxon>Gammaproteobacteria</taxon>
        <taxon>Lysobacterales</taxon>
        <taxon>Lysobacteraceae</taxon>
        <taxon>Pseudomarimonas</taxon>
    </lineage>
</organism>
<dbReference type="AlphaFoldDB" id="A0AAW3ZKQ3"/>
<accession>A0AAW3ZKQ3</accession>
<dbReference type="RefSeq" id="WP_192030133.1">
    <property type="nucleotide sequence ID" value="NZ_JACYTR010000029.1"/>
</dbReference>
<gene>
    <name evidence="2" type="ORF">IFO71_13300</name>
</gene>
<sequence length="199" mass="22822">MIRTDRRLLVAPMAIFGVGGVVLLLVFLLYDGSGPVHENLLPELIGFCIEGFFLVGLLTLIQESRERVRRQELWQSLRGSLRGILSNLDIAMLPPNAEPTPTARLERDTSMVPRFMREMQSVQIELPSMLALKRESIEALSLMRDLVPVAAQLSAGHMRWWIAIVDSMRQISTTRSREEFEQHTYRLLENIQEFDRLGY</sequence>
<protein>
    <submittedName>
        <fullName evidence="2">Uncharacterized protein</fullName>
    </submittedName>
</protein>
<comment type="caution">
    <text evidence="2">The sequence shown here is derived from an EMBL/GenBank/DDBJ whole genome shotgun (WGS) entry which is preliminary data.</text>
</comment>
<keyword evidence="3" id="KW-1185">Reference proteome</keyword>
<keyword evidence="1" id="KW-0812">Transmembrane</keyword>
<evidence type="ECO:0000313" key="2">
    <source>
        <dbReference type="EMBL" id="MBD8526713.1"/>
    </source>
</evidence>
<proteinExistence type="predicted"/>
<evidence type="ECO:0000256" key="1">
    <source>
        <dbReference type="SAM" id="Phobius"/>
    </source>
</evidence>
<feature type="transmembrane region" description="Helical" evidence="1">
    <location>
        <begin position="40"/>
        <end position="61"/>
    </location>
</feature>
<dbReference type="Proteomes" id="UP000613768">
    <property type="component" value="Unassembled WGS sequence"/>
</dbReference>
<name>A0AAW3ZKQ3_9GAMM</name>
<keyword evidence="1" id="KW-0472">Membrane</keyword>
<reference evidence="2 3" key="1">
    <citation type="submission" date="2020-09" db="EMBL/GenBank/DDBJ databases">
        <title>Pseudoxanthomonas sp. CAU 1598 isolated from sand of Yaerae Beach.</title>
        <authorList>
            <person name="Kim W."/>
        </authorList>
    </citation>
    <scope>NUCLEOTIDE SEQUENCE [LARGE SCALE GENOMIC DNA]</scope>
    <source>
        <strain evidence="2 3">CAU 1598</strain>
    </source>
</reference>